<dbReference type="FunFam" id="3.30.160.60:FF:000100">
    <property type="entry name" value="Zinc finger 45-like"/>
    <property type="match status" value="1"/>
</dbReference>
<dbReference type="FunFam" id="3.30.160.60:FF:001370">
    <property type="entry name" value="Zinc finger protein"/>
    <property type="match status" value="1"/>
</dbReference>
<dbReference type="SUPFAM" id="SSF57667">
    <property type="entry name" value="beta-beta-alpha zinc fingers"/>
    <property type="match status" value="3"/>
</dbReference>
<evidence type="ECO:0000256" key="6">
    <source>
        <dbReference type="ARBA" id="ARBA00022833"/>
    </source>
</evidence>
<keyword evidence="8" id="KW-0238">DNA-binding</keyword>
<name>A0AAN7P436_9COLE</name>
<keyword evidence="9" id="KW-0804">Transcription</keyword>
<organism evidence="13 14">
    <name type="scientific">Aquatica leii</name>
    <dbReference type="NCBI Taxonomy" id="1421715"/>
    <lineage>
        <taxon>Eukaryota</taxon>
        <taxon>Metazoa</taxon>
        <taxon>Ecdysozoa</taxon>
        <taxon>Arthropoda</taxon>
        <taxon>Hexapoda</taxon>
        <taxon>Insecta</taxon>
        <taxon>Pterygota</taxon>
        <taxon>Neoptera</taxon>
        <taxon>Endopterygota</taxon>
        <taxon>Coleoptera</taxon>
        <taxon>Polyphaga</taxon>
        <taxon>Elateriformia</taxon>
        <taxon>Elateroidea</taxon>
        <taxon>Lampyridae</taxon>
        <taxon>Luciolinae</taxon>
        <taxon>Aquatica</taxon>
    </lineage>
</organism>
<dbReference type="GO" id="GO:0003690">
    <property type="term" value="F:double-stranded DNA binding"/>
    <property type="evidence" value="ECO:0007669"/>
    <property type="project" value="UniProtKB-ARBA"/>
</dbReference>
<evidence type="ECO:0000256" key="3">
    <source>
        <dbReference type="ARBA" id="ARBA00022723"/>
    </source>
</evidence>
<dbReference type="Proteomes" id="UP001353858">
    <property type="component" value="Unassembled WGS sequence"/>
</dbReference>
<evidence type="ECO:0000256" key="8">
    <source>
        <dbReference type="ARBA" id="ARBA00023125"/>
    </source>
</evidence>
<dbReference type="GO" id="GO:0005634">
    <property type="term" value="C:nucleus"/>
    <property type="evidence" value="ECO:0007669"/>
    <property type="project" value="UniProtKB-SubCell"/>
</dbReference>
<dbReference type="Gene3D" id="3.30.160.60">
    <property type="entry name" value="Classic Zinc Finger"/>
    <property type="match status" value="6"/>
</dbReference>
<dbReference type="PROSITE" id="PS00028">
    <property type="entry name" value="ZINC_FINGER_C2H2_1"/>
    <property type="match status" value="5"/>
</dbReference>
<dbReference type="GO" id="GO:0008270">
    <property type="term" value="F:zinc ion binding"/>
    <property type="evidence" value="ECO:0007669"/>
    <property type="project" value="UniProtKB-KW"/>
</dbReference>
<comment type="subcellular location">
    <subcellularLocation>
        <location evidence="1">Nucleus</location>
    </subcellularLocation>
</comment>
<feature type="domain" description="C2H2-type" evidence="12">
    <location>
        <begin position="468"/>
        <end position="496"/>
    </location>
</feature>
<comment type="similarity">
    <text evidence="2">Belongs to the krueppel C2H2-type zinc-finger protein family.</text>
</comment>
<dbReference type="InterPro" id="IPR013087">
    <property type="entry name" value="Znf_C2H2_type"/>
</dbReference>
<dbReference type="PANTHER" id="PTHR24406">
    <property type="entry name" value="TRANSCRIPTIONAL REPRESSOR CTCFL-RELATED"/>
    <property type="match status" value="1"/>
</dbReference>
<keyword evidence="4" id="KW-0677">Repeat</keyword>
<comment type="caution">
    <text evidence="13">The sequence shown here is derived from an EMBL/GenBank/DDBJ whole genome shotgun (WGS) entry which is preliminary data.</text>
</comment>
<keyword evidence="10" id="KW-0539">Nucleus</keyword>
<evidence type="ECO:0000256" key="5">
    <source>
        <dbReference type="ARBA" id="ARBA00022771"/>
    </source>
</evidence>
<dbReference type="InterPro" id="IPR050888">
    <property type="entry name" value="ZnF_C2H2-type_TF"/>
</dbReference>
<feature type="domain" description="C2H2-type" evidence="12">
    <location>
        <begin position="533"/>
        <end position="560"/>
    </location>
</feature>
<keyword evidence="3" id="KW-0479">Metal-binding</keyword>
<keyword evidence="5 11" id="KW-0863">Zinc-finger</keyword>
<evidence type="ECO:0000313" key="14">
    <source>
        <dbReference type="Proteomes" id="UP001353858"/>
    </source>
</evidence>
<feature type="domain" description="C2H2-type" evidence="12">
    <location>
        <begin position="504"/>
        <end position="532"/>
    </location>
</feature>
<dbReference type="AlphaFoldDB" id="A0AAN7P436"/>
<evidence type="ECO:0000259" key="12">
    <source>
        <dbReference type="PROSITE" id="PS50157"/>
    </source>
</evidence>
<sequence length="714" mass="80574">MDGTDESYLTLLNDGTHNYLLQTSEESLVQDPSLNVEPMFTEIEDGTGAWSVGLPILMNGSLISEADQQLEPSIDLTETQSNNHESNLTTNMPELYRETLQNQEESILPEVVRSENQLNYPIEIPGKGFITTDGLFITNDLLFQFKFNLDNENPESTNMNLSTNTKTNEQNILINPKTLAPNNGNFVSETQERSLKNGDVIHLLNTDGAQINIDKLLGTAEAKNQPILHKSNGKAESVLEGKCFDIVMAHKCKQCSYLCEEKNEMLAHWQTNHLAQENDVKTVVNGEIKMKSILKPQSDAETVYVCSVCSLGFGSTIKLKNHMMNVHKLIHQIDIDVVYGKSVVTVKDEKSTKLLQGKKSKLSLTEIQKQARASKKMKCSIKGCDLRFSMDDMRLRHEKCHVDGEKKQFRCFECGIKFSIWRICSLHLWKCHKVDLGLFTCPMCSVFKASSAGRLLTHMATHNTEKPFLCNVCGKNFKQHTELRNHQVLVHKEVNDVPEWTAQQQCETCKKFFANSKSLKKHIQSVHDKFKPFICNVCGHKTTRKSMLDLHLRQHTGEKPHQCPVCEYKTGDHNSLRRHVMRHSGDTKYACPHCSYQSIQSTSYKNHIASKHPGLGGSYFCTLCSYHTVNENTYNNHLADHKNGLIKENADSNDSIQKNSLNETQTSVNLQNQKDQAEEDDTQNYLLMLEHSNDAIGIDTGGITIPAGLELATL</sequence>
<reference evidence="14" key="1">
    <citation type="submission" date="2023-01" db="EMBL/GenBank/DDBJ databases">
        <title>Key to firefly adult light organ development and bioluminescence: homeobox transcription factors regulate luciferase expression and transportation to peroxisome.</title>
        <authorList>
            <person name="Fu X."/>
        </authorList>
    </citation>
    <scope>NUCLEOTIDE SEQUENCE [LARGE SCALE GENOMIC DNA]</scope>
</reference>
<proteinExistence type="inferred from homology"/>
<protein>
    <recommendedName>
        <fullName evidence="12">C2H2-type domain-containing protein</fullName>
    </recommendedName>
</protein>
<evidence type="ECO:0000256" key="9">
    <source>
        <dbReference type="ARBA" id="ARBA00023163"/>
    </source>
</evidence>
<evidence type="ECO:0000256" key="7">
    <source>
        <dbReference type="ARBA" id="ARBA00023015"/>
    </source>
</evidence>
<gene>
    <name evidence="13" type="ORF">RN001_009100</name>
</gene>
<dbReference type="SMART" id="SM00355">
    <property type="entry name" value="ZnF_C2H2"/>
    <property type="match status" value="11"/>
</dbReference>
<dbReference type="Pfam" id="PF00096">
    <property type="entry name" value="zf-C2H2"/>
    <property type="match status" value="2"/>
</dbReference>
<keyword evidence="14" id="KW-1185">Reference proteome</keyword>
<evidence type="ECO:0000256" key="2">
    <source>
        <dbReference type="ARBA" id="ARBA00006991"/>
    </source>
</evidence>
<evidence type="ECO:0000256" key="1">
    <source>
        <dbReference type="ARBA" id="ARBA00004123"/>
    </source>
</evidence>
<evidence type="ECO:0000313" key="13">
    <source>
        <dbReference type="EMBL" id="KAK4876594.1"/>
    </source>
</evidence>
<evidence type="ECO:0000256" key="11">
    <source>
        <dbReference type="PROSITE-ProRule" id="PRU00042"/>
    </source>
</evidence>
<evidence type="ECO:0000256" key="10">
    <source>
        <dbReference type="ARBA" id="ARBA00023242"/>
    </source>
</evidence>
<keyword evidence="7" id="KW-0805">Transcription regulation</keyword>
<feature type="domain" description="C2H2-type" evidence="12">
    <location>
        <begin position="304"/>
        <end position="327"/>
    </location>
</feature>
<feature type="domain" description="C2H2-type" evidence="12">
    <location>
        <begin position="561"/>
        <end position="588"/>
    </location>
</feature>
<dbReference type="InterPro" id="IPR036236">
    <property type="entry name" value="Znf_C2H2_sf"/>
</dbReference>
<accession>A0AAN7P436</accession>
<evidence type="ECO:0000256" key="4">
    <source>
        <dbReference type="ARBA" id="ARBA00022737"/>
    </source>
</evidence>
<dbReference type="PROSITE" id="PS50157">
    <property type="entry name" value="ZINC_FINGER_C2H2_2"/>
    <property type="match status" value="5"/>
</dbReference>
<keyword evidence="6" id="KW-0862">Zinc</keyword>
<dbReference type="EMBL" id="JARPUR010000004">
    <property type="protein sequence ID" value="KAK4876594.1"/>
    <property type="molecule type" value="Genomic_DNA"/>
</dbReference>